<keyword evidence="2" id="KW-1003">Cell membrane</keyword>
<dbReference type="RefSeq" id="WP_067083357.1">
    <property type="nucleotide sequence ID" value="NZ_LRFG02000002.1"/>
</dbReference>
<organism evidence="7 8">
    <name type="scientific">Microbulbifer flavimaris</name>
    <dbReference type="NCBI Taxonomy" id="1781068"/>
    <lineage>
        <taxon>Bacteria</taxon>
        <taxon>Pseudomonadati</taxon>
        <taxon>Pseudomonadota</taxon>
        <taxon>Gammaproteobacteria</taxon>
        <taxon>Cellvibrionales</taxon>
        <taxon>Microbulbiferaceae</taxon>
        <taxon>Microbulbifer</taxon>
    </lineage>
</organism>
<evidence type="ECO:0000256" key="6">
    <source>
        <dbReference type="SAM" id="Phobius"/>
    </source>
</evidence>
<feature type="transmembrane region" description="Helical" evidence="6">
    <location>
        <begin position="265"/>
        <end position="285"/>
    </location>
</feature>
<reference evidence="7" key="1">
    <citation type="submission" date="2017-08" db="EMBL/GenBank/DDBJ databases">
        <title>Microbulbifer marisrubri sp. nov., a halophilic alphaproteobacterium isolated from marine sediment of the Yellow Sea, China.</title>
        <authorList>
            <person name="Zhang G."/>
            <person name="Xiong Q."/>
        </authorList>
    </citation>
    <scope>NUCLEOTIDE SEQUENCE [LARGE SCALE GENOMIC DNA]</scope>
    <source>
        <strain evidence="7">WRN-8</strain>
    </source>
</reference>
<name>A0ABX4I0D5_9GAMM</name>
<protein>
    <submittedName>
        <fullName evidence="7">MFS transporter</fullName>
    </submittedName>
</protein>
<feature type="transmembrane region" description="Helical" evidence="6">
    <location>
        <begin position="74"/>
        <end position="95"/>
    </location>
</feature>
<dbReference type="Pfam" id="PF07690">
    <property type="entry name" value="MFS_1"/>
    <property type="match status" value="1"/>
</dbReference>
<keyword evidence="8" id="KW-1185">Reference proteome</keyword>
<dbReference type="EMBL" id="LRFG02000002">
    <property type="protein sequence ID" value="PCO05880.1"/>
    <property type="molecule type" value="Genomic_DNA"/>
</dbReference>
<feature type="transmembrane region" description="Helical" evidence="6">
    <location>
        <begin position="231"/>
        <end position="253"/>
    </location>
</feature>
<dbReference type="InterPro" id="IPR036259">
    <property type="entry name" value="MFS_trans_sf"/>
</dbReference>
<dbReference type="PANTHER" id="PTHR43124:SF10">
    <property type="entry name" value="PURINE EFFLUX PUMP PBUE"/>
    <property type="match status" value="1"/>
</dbReference>
<comment type="subcellular location">
    <subcellularLocation>
        <location evidence="1">Cell membrane</location>
        <topology evidence="1">Multi-pass membrane protein</topology>
    </subcellularLocation>
</comment>
<feature type="transmembrane region" description="Helical" evidence="6">
    <location>
        <begin position="127"/>
        <end position="147"/>
    </location>
</feature>
<evidence type="ECO:0000256" key="2">
    <source>
        <dbReference type="ARBA" id="ARBA00022475"/>
    </source>
</evidence>
<dbReference type="InterPro" id="IPR050189">
    <property type="entry name" value="MFS_Efflux_Transporters"/>
</dbReference>
<comment type="caution">
    <text evidence="7">The sequence shown here is derived from an EMBL/GenBank/DDBJ whole genome shotgun (WGS) entry which is preliminary data.</text>
</comment>
<dbReference type="Proteomes" id="UP000218427">
    <property type="component" value="Unassembled WGS sequence"/>
</dbReference>
<keyword evidence="3 6" id="KW-0812">Transmembrane</keyword>
<evidence type="ECO:0000256" key="3">
    <source>
        <dbReference type="ARBA" id="ARBA00022692"/>
    </source>
</evidence>
<evidence type="ECO:0000313" key="8">
    <source>
        <dbReference type="Proteomes" id="UP000218427"/>
    </source>
</evidence>
<feature type="transmembrane region" description="Helical" evidence="6">
    <location>
        <begin position="20"/>
        <end position="40"/>
    </location>
</feature>
<dbReference type="Gene3D" id="1.20.1250.20">
    <property type="entry name" value="MFS general substrate transporter like domains"/>
    <property type="match status" value="1"/>
</dbReference>
<feature type="transmembrane region" description="Helical" evidence="6">
    <location>
        <begin position="159"/>
        <end position="179"/>
    </location>
</feature>
<keyword evidence="5 6" id="KW-0472">Membrane</keyword>
<sequence>MSENAESLIDRGEFTPAKGIFAGAPTVSAQGWAASILLAFLSSAGLYYVNIAPVISNALMSGAGLSAAESGDILSANFFGAALGAFGITFLIRFIPRWKPAACALLLSSIGLDLLTISLSAPESLVPLRFVHGVLGGSLVGLGFAVISRSGIAGRAFGMLLAVQYLGGFIGIITLPSLVPQFGAYVPFYALITFSTCTLLMVIFLPAYPLPAGKSTRSILPKKLVLPVTPILLTLLALFCFQLANMALFAFIIDLGHAFGLTPGYVDLTVGWASFIAISGAILAAHTGDRFDLTRPLAIALVATVAGIALFLASASPLAFFAANVITGITWAFCVAYLLTMVSRFDAAGQMGAFGGFASKMGLASGPVIAGRLLSGGGDYSQLIILASVLLLVCFAALPAAVKLDHAGNNSGAET</sequence>
<dbReference type="SUPFAM" id="SSF103473">
    <property type="entry name" value="MFS general substrate transporter"/>
    <property type="match status" value="1"/>
</dbReference>
<evidence type="ECO:0000256" key="1">
    <source>
        <dbReference type="ARBA" id="ARBA00004651"/>
    </source>
</evidence>
<keyword evidence="4 6" id="KW-1133">Transmembrane helix</keyword>
<feature type="transmembrane region" description="Helical" evidence="6">
    <location>
        <begin position="351"/>
        <end position="374"/>
    </location>
</feature>
<feature type="transmembrane region" description="Helical" evidence="6">
    <location>
        <begin position="321"/>
        <end position="339"/>
    </location>
</feature>
<accession>A0ABX4I0D5</accession>
<feature type="transmembrane region" description="Helical" evidence="6">
    <location>
        <begin position="297"/>
        <end position="315"/>
    </location>
</feature>
<feature type="transmembrane region" description="Helical" evidence="6">
    <location>
        <begin position="380"/>
        <end position="402"/>
    </location>
</feature>
<evidence type="ECO:0000313" key="7">
    <source>
        <dbReference type="EMBL" id="PCO05880.1"/>
    </source>
</evidence>
<evidence type="ECO:0000256" key="5">
    <source>
        <dbReference type="ARBA" id="ARBA00023136"/>
    </source>
</evidence>
<feature type="transmembrane region" description="Helical" evidence="6">
    <location>
        <begin position="102"/>
        <end position="121"/>
    </location>
</feature>
<feature type="transmembrane region" description="Helical" evidence="6">
    <location>
        <begin position="185"/>
        <end position="210"/>
    </location>
</feature>
<feature type="transmembrane region" description="Helical" evidence="6">
    <location>
        <begin position="47"/>
        <end position="68"/>
    </location>
</feature>
<proteinExistence type="predicted"/>
<evidence type="ECO:0000256" key="4">
    <source>
        <dbReference type="ARBA" id="ARBA00022989"/>
    </source>
</evidence>
<gene>
    <name evidence="7" type="ORF">AWR36_007725</name>
</gene>
<dbReference type="InterPro" id="IPR011701">
    <property type="entry name" value="MFS"/>
</dbReference>
<dbReference type="PANTHER" id="PTHR43124">
    <property type="entry name" value="PURINE EFFLUX PUMP PBUE"/>
    <property type="match status" value="1"/>
</dbReference>